<organism evidence="1 2">
    <name type="scientific">Kitasatospora paracochleata</name>
    <dbReference type="NCBI Taxonomy" id="58354"/>
    <lineage>
        <taxon>Bacteria</taxon>
        <taxon>Bacillati</taxon>
        <taxon>Actinomycetota</taxon>
        <taxon>Actinomycetes</taxon>
        <taxon>Kitasatosporales</taxon>
        <taxon>Streptomycetaceae</taxon>
        <taxon>Kitasatospora</taxon>
    </lineage>
</organism>
<gene>
    <name evidence="1" type="ORF">FHR36_007840</name>
</gene>
<comment type="caution">
    <text evidence="1">The sequence shown here is derived from an EMBL/GenBank/DDBJ whole genome shotgun (WGS) entry which is preliminary data.</text>
</comment>
<dbReference type="Proteomes" id="UP001206483">
    <property type="component" value="Unassembled WGS sequence"/>
</dbReference>
<proteinExistence type="predicted"/>
<evidence type="ECO:0000313" key="1">
    <source>
        <dbReference type="EMBL" id="MCP2314639.1"/>
    </source>
</evidence>
<dbReference type="EMBL" id="JAMZDX010000009">
    <property type="protein sequence ID" value="MCP2314639.1"/>
    <property type="molecule type" value="Genomic_DNA"/>
</dbReference>
<keyword evidence="2" id="KW-1185">Reference proteome</keyword>
<sequence length="121" mass="12905">MLAVDVRQSLRGGDTVLEAATRWWRFGEQTIADHGDFLLAFVDGGVCVGAFEIRSAEPDPEAGGKYAFDLVPAARFQWALGERLPLPPGRNPARILTGAALREFLDAAPARVPAAAAEGES</sequence>
<dbReference type="RefSeq" id="WP_253804994.1">
    <property type="nucleotide sequence ID" value="NZ_BAAAUB010000060.1"/>
</dbReference>
<accession>A0ABT1JBV7</accession>
<name>A0ABT1JBV7_9ACTN</name>
<evidence type="ECO:0000313" key="2">
    <source>
        <dbReference type="Proteomes" id="UP001206483"/>
    </source>
</evidence>
<reference evidence="1 2" key="1">
    <citation type="submission" date="2022-06" db="EMBL/GenBank/DDBJ databases">
        <title>Sequencing the genomes of 1000 actinobacteria strains.</title>
        <authorList>
            <person name="Klenk H.-P."/>
        </authorList>
    </citation>
    <scope>NUCLEOTIDE SEQUENCE [LARGE SCALE GENOMIC DNA]</scope>
    <source>
        <strain evidence="1 2">DSM 41656</strain>
    </source>
</reference>
<protein>
    <submittedName>
        <fullName evidence="1">Uncharacterized protein</fullName>
    </submittedName>
</protein>